<feature type="domain" description="Beta-lactamase-related" evidence="1">
    <location>
        <begin position="10"/>
        <end position="353"/>
    </location>
</feature>
<accession>A0A918TIN5</accession>
<dbReference type="Gene3D" id="3.40.710.10">
    <property type="entry name" value="DD-peptidase/beta-lactamase superfamily"/>
    <property type="match status" value="1"/>
</dbReference>
<dbReference type="Pfam" id="PF00144">
    <property type="entry name" value="Beta-lactamase"/>
    <property type="match status" value="1"/>
</dbReference>
<keyword evidence="3" id="KW-1185">Reference proteome</keyword>
<dbReference type="RefSeq" id="WP_189568300.1">
    <property type="nucleotide sequence ID" value="NZ_BMXI01000004.1"/>
</dbReference>
<evidence type="ECO:0000259" key="1">
    <source>
        <dbReference type="Pfam" id="PF00144"/>
    </source>
</evidence>
<evidence type="ECO:0000313" key="3">
    <source>
        <dbReference type="Proteomes" id="UP000644507"/>
    </source>
</evidence>
<gene>
    <name evidence="2" type="ORF">GCM10007100_12020</name>
</gene>
<dbReference type="AlphaFoldDB" id="A0A918TIN5"/>
<comment type="caution">
    <text evidence="2">The sequence shown here is derived from an EMBL/GenBank/DDBJ whole genome shotgun (WGS) entry which is preliminary data.</text>
</comment>
<dbReference type="Proteomes" id="UP000644507">
    <property type="component" value="Unassembled WGS sequence"/>
</dbReference>
<evidence type="ECO:0000313" key="2">
    <source>
        <dbReference type="EMBL" id="GHC47811.1"/>
    </source>
</evidence>
<dbReference type="InterPro" id="IPR052907">
    <property type="entry name" value="Beta-lactamase/esterase"/>
</dbReference>
<dbReference type="SUPFAM" id="SSF56601">
    <property type="entry name" value="beta-lactamase/transpeptidase-like"/>
    <property type="match status" value="1"/>
</dbReference>
<dbReference type="PANTHER" id="PTHR43319">
    <property type="entry name" value="BETA-LACTAMASE-RELATED"/>
    <property type="match status" value="1"/>
</dbReference>
<proteinExistence type="predicted"/>
<dbReference type="PANTHER" id="PTHR43319:SF3">
    <property type="entry name" value="BETA-LACTAMASE-RELATED DOMAIN-CONTAINING PROTEIN"/>
    <property type="match status" value="1"/>
</dbReference>
<name>A0A918TIN5_9BACT</name>
<dbReference type="InterPro" id="IPR012338">
    <property type="entry name" value="Beta-lactam/transpept-like"/>
</dbReference>
<reference evidence="2" key="2">
    <citation type="submission" date="2020-09" db="EMBL/GenBank/DDBJ databases">
        <authorList>
            <person name="Sun Q."/>
            <person name="Kim S."/>
        </authorList>
    </citation>
    <scope>NUCLEOTIDE SEQUENCE</scope>
    <source>
        <strain evidence="2">KCTC 12988</strain>
    </source>
</reference>
<reference evidence="2" key="1">
    <citation type="journal article" date="2014" name="Int. J. Syst. Evol. Microbiol.">
        <title>Complete genome sequence of Corynebacterium casei LMG S-19264T (=DSM 44701T), isolated from a smear-ripened cheese.</title>
        <authorList>
            <consortium name="US DOE Joint Genome Institute (JGI-PGF)"/>
            <person name="Walter F."/>
            <person name="Albersmeier A."/>
            <person name="Kalinowski J."/>
            <person name="Ruckert C."/>
        </authorList>
    </citation>
    <scope>NUCLEOTIDE SEQUENCE</scope>
    <source>
        <strain evidence="2">KCTC 12988</strain>
    </source>
</reference>
<sequence>MNLERLRAVFAENFAERDEIGASVSVWQNGREVATLSSGWCEREQERAWTDETLAPVYSVSKGPAAATFLLALKHAGLTPDDFVERVWPELGVGDLTFLELLSHQAGLPGVNGVVEVANRAAVVTALEEAEPFWEPASEHGYHARSIGFLLDELCERLLQKRLGECWREWVAEPLGLDFWIGLPESEFPRVAKLYPGRYIVRKEEKAFYTAMQTEGSLARRAFGSLKGYQSASEMNDPAAWAGGFPAFGGVGSAKALAHFYQAVLGQTEQEIFPAEIRDLLASRLVQGPDQVLQLETSFGAGTMFDPVHEGKKSRQLFGPNLEAFGHPGAGGSHAFCDPQTGISFAYVMNQMELGLFPGERGLGLVRAVFEDSLE</sequence>
<organism evidence="2 3">
    <name type="scientific">Roseibacillus persicicus</name>
    <dbReference type="NCBI Taxonomy" id="454148"/>
    <lineage>
        <taxon>Bacteria</taxon>
        <taxon>Pseudomonadati</taxon>
        <taxon>Verrucomicrobiota</taxon>
        <taxon>Verrucomicrobiia</taxon>
        <taxon>Verrucomicrobiales</taxon>
        <taxon>Verrucomicrobiaceae</taxon>
        <taxon>Roseibacillus</taxon>
    </lineage>
</organism>
<protein>
    <submittedName>
        <fullName evidence="2">Esterase</fullName>
    </submittedName>
</protein>
<dbReference type="InterPro" id="IPR001466">
    <property type="entry name" value="Beta-lactam-related"/>
</dbReference>
<dbReference type="EMBL" id="BMXI01000004">
    <property type="protein sequence ID" value="GHC47811.1"/>
    <property type="molecule type" value="Genomic_DNA"/>
</dbReference>